<reference evidence="1 2" key="1">
    <citation type="submission" date="2019-08" db="EMBL/GenBank/DDBJ databases">
        <title>In-depth cultivation of the pig gut microbiome towards novel bacterial diversity and tailored functional studies.</title>
        <authorList>
            <person name="Wylensek D."/>
            <person name="Hitch T.C.A."/>
            <person name="Clavel T."/>
        </authorList>
    </citation>
    <scope>NUCLEOTIDE SEQUENCE [LARGE SCALE GENOMIC DNA]</scope>
    <source>
        <strain evidence="1 2">WB03_NA08</strain>
    </source>
</reference>
<comment type="caution">
    <text evidence="1">The sequence shown here is derived from an EMBL/GenBank/DDBJ whole genome shotgun (WGS) entry which is preliminary data.</text>
</comment>
<protein>
    <submittedName>
        <fullName evidence="1">Uncharacterized protein</fullName>
    </submittedName>
</protein>
<evidence type="ECO:0000313" key="2">
    <source>
        <dbReference type="Proteomes" id="UP000470875"/>
    </source>
</evidence>
<dbReference type="Proteomes" id="UP000470875">
    <property type="component" value="Unassembled WGS sequence"/>
</dbReference>
<name>A0A6N7W9R9_9ACTO</name>
<accession>A0A6N7W9R9</accession>
<sequence length="137" mass="15147">MVKVLATKITSHTNTPLGAYCTRCGIKTSQTYRGRCRDCRAVECPNGHLLTPENSTPRENRAPECLACKTRRHTIKHSYTLTPTTMHTRIREARQKLAAEATTLGQVDGHPVLDIHHNASRAYGTITILNTPEQAAA</sequence>
<evidence type="ECO:0000313" key="1">
    <source>
        <dbReference type="EMBL" id="MSS84996.1"/>
    </source>
</evidence>
<dbReference type="AlphaFoldDB" id="A0A6N7W9R9"/>
<dbReference type="RefSeq" id="WP_154545854.1">
    <property type="nucleotide sequence ID" value="NZ_VULO01000011.1"/>
</dbReference>
<organism evidence="1 2">
    <name type="scientific">Scrofimicrobium canadense</name>
    <dbReference type="NCBI Taxonomy" id="2652290"/>
    <lineage>
        <taxon>Bacteria</taxon>
        <taxon>Bacillati</taxon>
        <taxon>Actinomycetota</taxon>
        <taxon>Actinomycetes</taxon>
        <taxon>Actinomycetales</taxon>
        <taxon>Actinomycetaceae</taxon>
        <taxon>Scrofimicrobium</taxon>
    </lineage>
</organism>
<keyword evidence="2" id="KW-1185">Reference proteome</keyword>
<dbReference type="EMBL" id="VULO01000011">
    <property type="protein sequence ID" value="MSS84996.1"/>
    <property type="molecule type" value="Genomic_DNA"/>
</dbReference>
<proteinExistence type="predicted"/>
<gene>
    <name evidence="1" type="ORF">FYJ24_09510</name>
</gene>